<evidence type="ECO:0000313" key="4">
    <source>
        <dbReference type="Proteomes" id="UP001516464"/>
    </source>
</evidence>
<dbReference type="InterPro" id="IPR045098">
    <property type="entry name" value="Fyv10_fam"/>
</dbReference>
<name>A0ABQ7HWW0_9MICR</name>
<comment type="caution">
    <text evidence="3">The sequence shown here is derived from an EMBL/GenBank/DDBJ whole genome shotgun (WGS) entry which is preliminary data.</text>
</comment>
<dbReference type="PANTHER" id="PTHR12170">
    <property type="entry name" value="MACROPHAGE ERYTHROBLAST ATTACHER-RELATED"/>
    <property type="match status" value="1"/>
</dbReference>
<reference evidence="3 4" key="1">
    <citation type="submission" date="2019-01" db="EMBL/GenBank/DDBJ databases">
        <title>Genomes sequencing and comparative genomics of infectious freshwater microsporidia, Cucumispora dikerogammari and Thelohania contejeani.</title>
        <authorList>
            <person name="Cormier A."/>
            <person name="Giraud I."/>
            <person name="Wattier R."/>
            <person name="Teixeira M."/>
            <person name="Grandjean F."/>
            <person name="Rigaud T."/>
            <person name="Cordaux R."/>
        </authorList>
    </citation>
    <scope>NUCLEOTIDE SEQUENCE [LARGE SCALE GENOMIC DNA]</scope>
    <source>
        <strain evidence="3">T1</strain>
        <tissue evidence="3">Spores</tissue>
    </source>
</reference>
<gene>
    <name evidence="3" type="ORF">TCON_2167</name>
</gene>
<organism evidence="3 4">
    <name type="scientific">Astathelohania contejeani</name>
    <dbReference type="NCBI Taxonomy" id="164912"/>
    <lineage>
        <taxon>Eukaryota</taxon>
        <taxon>Fungi</taxon>
        <taxon>Fungi incertae sedis</taxon>
        <taxon>Microsporidia</taxon>
        <taxon>Astathelohaniidae</taxon>
        <taxon>Astathelohania</taxon>
    </lineage>
</organism>
<feature type="zinc finger region" description="RING-Gid-type" evidence="1">
    <location>
        <begin position="269"/>
        <end position="313"/>
    </location>
</feature>
<keyword evidence="1" id="KW-0863">Zinc-finger</keyword>
<protein>
    <submittedName>
        <fullName evidence="3">LisH domain-containing protein C29A3.03c</fullName>
    </submittedName>
</protein>
<proteinExistence type="predicted"/>
<dbReference type="Proteomes" id="UP001516464">
    <property type="component" value="Unassembled WGS sequence"/>
</dbReference>
<evidence type="ECO:0000313" key="3">
    <source>
        <dbReference type="EMBL" id="KAF7682612.1"/>
    </source>
</evidence>
<dbReference type="EMBL" id="SBIQ01000212">
    <property type="protein sequence ID" value="KAF7682612.1"/>
    <property type="molecule type" value="Genomic_DNA"/>
</dbReference>
<keyword evidence="1" id="KW-0862">Zinc</keyword>
<accession>A0ABQ7HWW0</accession>
<dbReference type="InterPro" id="IPR044063">
    <property type="entry name" value="ZF_RING_GID"/>
</dbReference>
<keyword evidence="4" id="KW-1185">Reference proteome</keyword>
<feature type="domain" description="RING-Gid-type" evidence="2">
    <location>
        <begin position="269"/>
        <end position="313"/>
    </location>
</feature>
<dbReference type="SUPFAM" id="SSF57850">
    <property type="entry name" value="RING/U-box"/>
    <property type="match status" value="1"/>
</dbReference>
<evidence type="ECO:0000256" key="1">
    <source>
        <dbReference type="PROSITE-ProRule" id="PRU01215"/>
    </source>
</evidence>
<sequence>MEKETKRLIQNLKSALINNAPSFEIENIKESITSIWKREYTKYKTRQPMEDDITILQSKYNHSEDTVLYLITHYFLDNNININTLFAELKERNYNCQMLEDLKRKHELYKKICCGINKGDYNNLDVFIKENKLEDSELAFCHNVLQYLKGLDDRTSSIAFCAKKLFSFKEKYMQEVRTLLVLLVYGKNESVENRYLGRCLDLFKKEYCKATQFPWRNVIYDLFEIGSISLTPLIKGSELYTANDINDENEIPVELPIKSEHKYHSLFICPVLKTVCGEDNPPILLSCGHVISYIAVMKLSRNGTMPRHKCPYCPQECTKEENVCIKL</sequence>
<keyword evidence="1" id="KW-0479">Metal-binding</keyword>
<evidence type="ECO:0000259" key="2">
    <source>
        <dbReference type="PROSITE" id="PS51867"/>
    </source>
</evidence>
<dbReference type="PROSITE" id="PS51867">
    <property type="entry name" value="ZF_RING_GID"/>
    <property type="match status" value="1"/>
</dbReference>
<dbReference type="PANTHER" id="PTHR12170:SF3">
    <property type="entry name" value="GH10162P"/>
    <property type="match status" value="1"/>
</dbReference>